<dbReference type="EC" id="2.1.3.2" evidence="7"/>
<feature type="binding site" evidence="7">
    <location>
        <position position="226"/>
    </location>
    <ligand>
        <name>L-aspartate</name>
        <dbReference type="ChEBI" id="CHEBI:29991"/>
    </ligand>
</feature>
<keyword evidence="4 7" id="KW-0665">Pyrimidine biosynthesis</keyword>
<comment type="similarity">
    <text evidence="2 7">Belongs to the aspartate/ornithine carbamoyltransferase superfamily. ATCase family.</text>
</comment>
<feature type="binding site" evidence="7">
    <location>
        <position position="135"/>
    </location>
    <ligand>
        <name>carbamoyl phosphate</name>
        <dbReference type="ChEBI" id="CHEBI:58228"/>
    </ligand>
</feature>
<evidence type="ECO:0000256" key="5">
    <source>
        <dbReference type="ARBA" id="ARBA00043884"/>
    </source>
</evidence>
<comment type="catalytic activity">
    <reaction evidence="6 7">
        <text>carbamoyl phosphate + L-aspartate = N-carbamoyl-L-aspartate + phosphate + H(+)</text>
        <dbReference type="Rhea" id="RHEA:20013"/>
        <dbReference type="ChEBI" id="CHEBI:15378"/>
        <dbReference type="ChEBI" id="CHEBI:29991"/>
        <dbReference type="ChEBI" id="CHEBI:32814"/>
        <dbReference type="ChEBI" id="CHEBI:43474"/>
        <dbReference type="ChEBI" id="CHEBI:58228"/>
        <dbReference type="EC" id="2.1.3.2"/>
    </reaction>
</comment>
<feature type="binding site" evidence="7">
    <location>
        <position position="165"/>
    </location>
    <ligand>
        <name>L-aspartate</name>
        <dbReference type="ChEBI" id="CHEBI:29991"/>
    </ligand>
</feature>
<dbReference type="GO" id="GO:0004070">
    <property type="term" value="F:aspartate carbamoyltransferase activity"/>
    <property type="evidence" value="ECO:0007669"/>
    <property type="project" value="UniProtKB-UniRule"/>
</dbReference>
<evidence type="ECO:0000256" key="2">
    <source>
        <dbReference type="ARBA" id="ARBA00008896"/>
    </source>
</evidence>
<organism evidence="10 11">
    <name type="scientific">Candidatus Iainarchaeum sp</name>
    <dbReference type="NCBI Taxonomy" id="3101447"/>
    <lineage>
        <taxon>Archaea</taxon>
        <taxon>Candidatus Iainarchaeota</taxon>
        <taxon>Candidatus Iainarchaeia</taxon>
        <taxon>Candidatus Iainarchaeales</taxon>
        <taxon>Candidatus Iainarchaeaceae</taxon>
        <taxon>Candidatus Iainarchaeum</taxon>
    </lineage>
</organism>
<proteinExistence type="inferred from homology"/>
<dbReference type="InterPro" id="IPR002082">
    <property type="entry name" value="Asp_carbamoyltransf"/>
</dbReference>
<dbReference type="FunFam" id="3.40.50.1370:FF:000002">
    <property type="entry name" value="Aspartate carbamoyltransferase 2"/>
    <property type="match status" value="1"/>
</dbReference>
<reference evidence="11" key="1">
    <citation type="submission" date="2017-09" db="EMBL/GenBank/DDBJ databases">
        <title>The Reconstruction of 2,631 Draft Metagenome-Assembled Genomes from the Global Oceans.</title>
        <authorList>
            <person name="Tully B.J."/>
            <person name="Graham E.D."/>
            <person name="Heidelberg J.F."/>
        </authorList>
    </citation>
    <scope>NUCLEOTIDE SEQUENCE [LARGE SCALE GENOMIC DNA]</scope>
</reference>
<feature type="binding site" evidence="7">
    <location>
        <position position="104"/>
    </location>
    <ligand>
        <name>carbamoyl phosphate</name>
        <dbReference type="ChEBI" id="CHEBI:58228"/>
    </ligand>
</feature>
<dbReference type="PANTHER" id="PTHR45753">
    <property type="entry name" value="ORNITHINE CARBAMOYLTRANSFERASE, MITOCHONDRIAL"/>
    <property type="match status" value="1"/>
</dbReference>
<protein>
    <recommendedName>
        <fullName evidence="7">Aspartate carbamoyltransferase</fullName>
        <ecNumber evidence="7">2.1.3.2</ecNumber>
    </recommendedName>
    <alternativeName>
        <fullName evidence="7">Aspartate transcarbamylase</fullName>
        <shortName evidence="7">ATCase</shortName>
    </alternativeName>
</protein>
<feature type="domain" description="Aspartate/ornithine carbamoyltransferase Asp/Orn-binding" evidence="8">
    <location>
        <begin position="152"/>
        <end position="300"/>
    </location>
</feature>
<dbReference type="PANTHER" id="PTHR45753:SF6">
    <property type="entry name" value="ASPARTATE CARBAMOYLTRANSFERASE"/>
    <property type="match status" value="1"/>
</dbReference>
<feature type="binding site" evidence="7">
    <location>
        <position position="132"/>
    </location>
    <ligand>
        <name>carbamoyl phosphate</name>
        <dbReference type="ChEBI" id="CHEBI:58228"/>
    </ligand>
</feature>
<dbReference type="InterPro" id="IPR006130">
    <property type="entry name" value="Asp/Orn_carbamoylTrfase"/>
</dbReference>
<feature type="binding site" evidence="7">
    <location>
        <position position="83"/>
    </location>
    <ligand>
        <name>L-aspartate</name>
        <dbReference type="ChEBI" id="CHEBI:29991"/>
    </ligand>
</feature>
<feature type="domain" description="Aspartate/ornithine carbamoyltransferase carbamoyl-P binding" evidence="9">
    <location>
        <begin position="5"/>
        <end position="144"/>
    </location>
</feature>
<feature type="binding site" evidence="7">
    <location>
        <position position="55"/>
    </location>
    <ligand>
        <name>carbamoyl phosphate</name>
        <dbReference type="ChEBI" id="CHEBI:58228"/>
    </ligand>
</feature>
<dbReference type="AlphaFoldDB" id="A0A2D6M123"/>
<evidence type="ECO:0000259" key="8">
    <source>
        <dbReference type="Pfam" id="PF00185"/>
    </source>
</evidence>
<dbReference type="Pfam" id="PF02729">
    <property type="entry name" value="OTCace_N"/>
    <property type="match status" value="1"/>
</dbReference>
<accession>A0A2D6M123</accession>
<evidence type="ECO:0000256" key="3">
    <source>
        <dbReference type="ARBA" id="ARBA00022679"/>
    </source>
</evidence>
<evidence type="ECO:0000256" key="6">
    <source>
        <dbReference type="ARBA" id="ARBA00048859"/>
    </source>
</evidence>
<dbReference type="InterPro" id="IPR006131">
    <property type="entry name" value="Asp_carbamoyltransf_Asp/Orn-bd"/>
</dbReference>
<dbReference type="InterPro" id="IPR006132">
    <property type="entry name" value="Asp/Orn_carbamoyltranf_P-bd"/>
</dbReference>
<dbReference type="SUPFAM" id="SSF53671">
    <property type="entry name" value="Aspartate/ornithine carbamoyltransferase"/>
    <property type="match status" value="1"/>
</dbReference>
<dbReference type="InterPro" id="IPR036901">
    <property type="entry name" value="Asp/Orn_carbamoylTrfase_sf"/>
</dbReference>
<gene>
    <name evidence="7" type="primary">pyrB</name>
    <name evidence="10" type="ORF">CL943_02310</name>
</gene>
<feature type="binding site" evidence="7">
    <location>
        <position position="54"/>
    </location>
    <ligand>
        <name>carbamoyl phosphate</name>
        <dbReference type="ChEBI" id="CHEBI:58228"/>
    </ligand>
</feature>
<comment type="pathway">
    <text evidence="1 7">Pyrimidine metabolism; UMP biosynthesis via de novo pathway; (S)-dihydroorotate from bicarbonate: step 2/3.</text>
</comment>
<evidence type="ECO:0000256" key="1">
    <source>
        <dbReference type="ARBA" id="ARBA00004852"/>
    </source>
</evidence>
<dbReference type="Proteomes" id="UP000226592">
    <property type="component" value="Unassembled WGS sequence"/>
</dbReference>
<comment type="subunit">
    <text evidence="7">Heterooligomer of catalytic and regulatory chains.</text>
</comment>
<sequence>MSLTDIVSISDFSRKDIDFVLDEAARMEKLPDSKKNELLKDKVVASLFFEPSTRTRLSFETAIQSLGGSVVGFADAKVSSTKKGESLSDTIRVVGGYADIIVMRHWIEGAAKRAAEVSDKPIVNGGDGANQHPTQTLLDLYTIKKRFGKISGLNIGLLGDLKYGRTVHSLMYALAKFENVNVFLIAPESLKMPQNIINDVKDKIAIKETEKVEEFLPELDVLYATRIQKERFVDEFEYEQIKNVYILGKDLLKHAKKGFKIMHPLPRVNEIKQELDSTDAALYFEQSENGVPVRQALLNMLKDVKK</sequence>
<dbReference type="FunFam" id="3.40.50.1370:FF:000001">
    <property type="entry name" value="Aspartate carbamoyltransferase"/>
    <property type="match status" value="1"/>
</dbReference>
<evidence type="ECO:0000259" key="9">
    <source>
        <dbReference type="Pfam" id="PF02729"/>
    </source>
</evidence>
<dbReference type="EMBL" id="NZBU01000008">
    <property type="protein sequence ID" value="MAG22115.1"/>
    <property type="molecule type" value="Genomic_DNA"/>
</dbReference>
<dbReference type="PRINTS" id="PR00100">
    <property type="entry name" value="AOTCASE"/>
</dbReference>
<dbReference type="NCBIfam" id="NF002032">
    <property type="entry name" value="PRK00856.1"/>
    <property type="match status" value="1"/>
</dbReference>
<evidence type="ECO:0000256" key="7">
    <source>
        <dbReference type="HAMAP-Rule" id="MF_00001"/>
    </source>
</evidence>
<dbReference type="GO" id="GO:0044205">
    <property type="term" value="P:'de novo' UMP biosynthetic process"/>
    <property type="evidence" value="ECO:0007669"/>
    <property type="project" value="UniProtKB-UniRule"/>
</dbReference>
<feature type="binding site" evidence="7">
    <location>
        <position position="266"/>
    </location>
    <ligand>
        <name>carbamoyl phosphate</name>
        <dbReference type="ChEBI" id="CHEBI:58228"/>
    </ligand>
</feature>
<evidence type="ECO:0000256" key="4">
    <source>
        <dbReference type="ARBA" id="ARBA00022975"/>
    </source>
</evidence>
<dbReference type="PRINTS" id="PR00101">
    <property type="entry name" value="ATCASE"/>
</dbReference>
<dbReference type="GO" id="GO:0006207">
    <property type="term" value="P:'de novo' pyrimidine nucleobase biosynthetic process"/>
    <property type="evidence" value="ECO:0007669"/>
    <property type="project" value="InterPro"/>
</dbReference>
<evidence type="ECO:0000313" key="10">
    <source>
        <dbReference type="EMBL" id="MAG22115.1"/>
    </source>
</evidence>
<dbReference type="GO" id="GO:0016597">
    <property type="term" value="F:amino acid binding"/>
    <property type="evidence" value="ECO:0007669"/>
    <property type="project" value="InterPro"/>
</dbReference>
<feature type="binding site" evidence="7">
    <location>
        <position position="265"/>
    </location>
    <ligand>
        <name>carbamoyl phosphate</name>
        <dbReference type="ChEBI" id="CHEBI:58228"/>
    </ligand>
</feature>
<dbReference type="UniPathway" id="UPA00070">
    <property type="reaction ID" value="UER00116"/>
</dbReference>
<dbReference type="Gene3D" id="3.40.50.1370">
    <property type="entry name" value="Aspartate/ornithine carbamoyltransferase"/>
    <property type="match status" value="2"/>
</dbReference>
<dbReference type="NCBIfam" id="TIGR00670">
    <property type="entry name" value="asp_carb_tr"/>
    <property type="match status" value="1"/>
</dbReference>
<dbReference type="GO" id="GO:0006520">
    <property type="term" value="P:amino acid metabolic process"/>
    <property type="evidence" value="ECO:0007669"/>
    <property type="project" value="InterPro"/>
</dbReference>
<dbReference type="Pfam" id="PF00185">
    <property type="entry name" value="OTCace"/>
    <property type="match status" value="1"/>
</dbReference>
<name>A0A2D6M123_9ARCH</name>
<evidence type="ECO:0000313" key="11">
    <source>
        <dbReference type="Proteomes" id="UP000226592"/>
    </source>
</evidence>
<comment type="caution">
    <text evidence="10">The sequence shown here is derived from an EMBL/GenBank/DDBJ whole genome shotgun (WGS) entry which is preliminary data.</text>
</comment>
<dbReference type="PROSITE" id="PS00097">
    <property type="entry name" value="CARBAMOYLTRANSFERASE"/>
    <property type="match status" value="1"/>
</dbReference>
<keyword evidence="3 7" id="KW-0808">Transferase</keyword>
<comment type="function">
    <text evidence="5 7">Catalyzes the condensation of carbamoyl phosphate and aspartate to form carbamoyl aspartate and inorganic phosphate, the committed step in the de novo pyrimidine nucleotide biosynthesis pathway.</text>
</comment>
<dbReference type="HAMAP" id="MF_00001">
    <property type="entry name" value="Asp_carb_tr"/>
    <property type="match status" value="1"/>
</dbReference>